<evidence type="ECO:0000313" key="4">
    <source>
        <dbReference type="EMBL" id="CAB5228219.1"/>
    </source>
</evidence>
<dbReference type="EMBL" id="LR797040">
    <property type="protein sequence ID" value="CAB4182747.1"/>
    <property type="molecule type" value="Genomic_DNA"/>
</dbReference>
<dbReference type="EMBL" id="LR798386">
    <property type="protein sequence ID" value="CAB5228219.1"/>
    <property type="molecule type" value="Genomic_DNA"/>
</dbReference>
<protein>
    <submittedName>
        <fullName evidence="3">Uncharacterized protein</fullName>
    </submittedName>
</protein>
<accession>A0A6J5QJV8</accession>
<feature type="region of interest" description="Disordered" evidence="1">
    <location>
        <begin position="1"/>
        <end position="22"/>
    </location>
</feature>
<organism evidence="3">
    <name type="scientific">uncultured Caudovirales phage</name>
    <dbReference type="NCBI Taxonomy" id="2100421"/>
    <lineage>
        <taxon>Viruses</taxon>
        <taxon>Duplodnaviria</taxon>
        <taxon>Heunggongvirae</taxon>
        <taxon>Uroviricota</taxon>
        <taxon>Caudoviricetes</taxon>
        <taxon>Peduoviridae</taxon>
        <taxon>Maltschvirus</taxon>
        <taxon>Maltschvirus maltsch</taxon>
    </lineage>
</organism>
<proteinExistence type="predicted"/>
<reference evidence="3" key="1">
    <citation type="submission" date="2020-05" db="EMBL/GenBank/DDBJ databases">
        <authorList>
            <person name="Chiriac C."/>
            <person name="Salcher M."/>
            <person name="Ghai R."/>
            <person name="Kavagutti S V."/>
        </authorList>
    </citation>
    <scope>NUCLEOTIDE SEQUENCE</scope>
</reference>
<evidence type="ECO:0000256" key="1">
    <source>
        <dbReference type="SAM" id="MobiDB-lite"/>
    </source>
</evidence>
<evidence type="ECO:0000313" key="2">
    <source>
        <dbReference type="EMBL" id="CAB4170134.1"/>
    </source>
</evidence>
<sequence length="92" mass="10153">MALTKNHAAPAQYTKGGSPADAKRLDLHVHDELRKIEQTLRRLNALIPQAADAAPAEKYIGMQRYALVATWNPLGGAVDAWVYWNGTNWVAL</sequence>
<evidence type="ECO:0000313" key="3">
    <source>
        <dbReference type="EMBL" id="CAB4182747.1"/>
    </source>
</evidence>
<name>A0A6J5QJV8_9CAUD</name>
<gene>
    <name evidence="3" type="ORF">UFOVP1087_21</name>
    <name evidence="4" type="ORF">UFOVP1534_25</name>
    <name evidence="2" type="ORF">UFOVP910_36</name>
</gene>
<dbReference type="EMBL" id="LR796849">
    <property type="protein sequence ID" value="CAB4170134.1"/>
    <property type="molecule type" value="Genomic_DNA"/>
</dbReference>